<dbReference type="Pfam" id="PF03795">
    <property type="entry name" value="YCII"/>
    <property type="match status" value="1"/>
</dbReference>
<dbReference type="AlphaFoldDB" id="A0A6A5R312"/>
<dbReference type="Gene3D" id="3.30.70.1060">
    <property type="entry name" value="Dimeric alpha+beta barrel"/>
    <property type="match status" value="1"/>
</dbReference>
<dbReference type="PANTHER" id="PTHR33606:SF3">
    <property type="entry name" value="PROTEIN YCII"/>
    <property type="match status" value="1"/>
</dbReference>
<dbReference type="EMBL" id="ML979132">
    <property type="protein sequence ID" value="KAF1922043.1"/>
    <property type="molecule type" value="Genomic_DNA"/>
</dbReference>
<accession>A0A6A5R312</accession>
<evidence type="ECO:0000313" key="3">
    <source>
        <dbReference type="Proteomes" id="UP000800096"/>
    </source>
</evidence>
<dbReference type="SUPFAM" id="SSF54909">
    <property type="entry name" value="Dimeric alpha+beta barrel"/>
    <property type="match status" value="1"/>
</dbReference>
<dbReference type="OrthoDB" id="5519740at2759"/>
<feature type="domain" description="YCII-related" evidence="1">
    <location>
        <begin position="11"/>
        <end position="105"/>
    </location>
</feature>
<dbReference type="InterPro" id="IPR011008">
    <property type="entry name" value="Dimeric_a/b-barrel"/>
</dbReference>
<dbReference type="PANTHER" id="PTHR33606">
    <property type="entry name" value="PROTEIN YCII"/>
    <property type="match status" value="1"/>
</dbReference>
<dbReference type="Proteomes" id="UP000800096">
    <property type="component" value="Unassembled WGS sequence"/>
</dbReference>
<protein>
    <recommendedName>
        <fullName evidence="1">YCII-related domain-containing protein</fullName>
    </recommendedName>
</protein>
<organism evidence="2 3">
    <name type="scientific">Ampelomyces quisqualis</name>
    <name type="common">Powdery mildew agent</name>
    <dbReference type="NCBI Taxonomy" id="50730"/>
    <lineage>
        <taxon>Eukaryota</taxon>
        <taxon>Fungi</taxon>
        <taxon>Dikarya</taxon>
        <taxon>Ascomycota</taxon>
        <taxon>Pezizomycotina</taxon>
        <taxon>Dothideomycetes</taxon>
        <taxon>Pleosporomycetidae</taxon>
        <taxon>Pleosporales</taxon>
        <taxon>Pleosporineae</taxon>
        <taxon>Phaeosphaeriaceae</taxon>
        <taxon>Ampelomyces</taxon>
    </lineage>
</organism>
<dbReference type="InterPro" id="IPR005545">
    <property type="entry name" value="YCII"/>
</dbReference>
<proteinExistence type="predicted"/>
<sequence length="113" mass="12417">MASGAAPLQEWLVIMPDHAGALDKRLAARPTHLEGLKRDRDDMWLWGGAMLEEPVQEGDSGPPKMKGSAMLVGAKTREEVVARLKLDVYVAQGVWDVEKAQIIPFKSALRKAL</sequence>
<reference evidence="2" key="1">
    <citation type="journal article" date="2020" name="Stud. Mycol.">
        <title>101 Dothideomycetes genomes: a test case for predicting lifestyles and emergence of pathogens.</title>
        <authorList>
            <person name="Haridas S."/>
            <person name="Albert R."/>
            <person name="Binder M."/>
            <person name="Bloem J."/>
            <person name="Labutti K."/>
            <person name="Salamov A."/>
            <person name="Andreopoulos B."/>
            <person name="Baker S."/>
            <person name="Barry K."/>
            <person name="Bills G."/>
            <person name="Bluhm B."/>
            <person name="Cannon C."/>
            <person name="Castanera R."/>
            <person name="Culley D."/>
            <person name="Daum C."/>
            <person name="Ezra D."/>
            <person name="Gonzalez J."/>
            <person name="Henrissat B."/>
            <person name="Kuo A."/>
            <person name="Liang C."/>
            <person name="Lipzen A."/>
            <person name="Lutzoni F."/>
            <person name="Magnuson J."/>
            <person name="Mondo S."/>
            <person name="Nolan M."/>
            <person name="Ohm R."/>
            <person name="Pangilinan J."/>
            <person name="Park H.-J."/>
            <person name="Ramirez L."/>
            <person name="Alfaro M."/>
            <person name="Sun H."/>
            <person name="Tritt A."/>
            <person name="Yoshinaga Y."/>
            <person name="Zwiers L.-H."/>
            <person name="Turgeon B."/>
            <person name="Goodwin S."/>
            <person name="Spatafora J."/>
            <person name="Crous P."/>
            <person name="Grigoriev I."/>
        </authorList>
    </citation>
    <scope>NUCLEOTIDE SEQUENCE</scope>
    <source>
        <strain evidence="2">HMLAC05119</strain>
    </source>
</reference>
<gene>
    <name evidence="2" type="ORF">BDU57DRAFT_554021</name>
</gene>
<name>A0A6A5R312_AMPQU</name>
<dbReference type="InterPro" id="IPR051807">
    <property type="entry name" value="Sec-metab_biosynth-assoc"/>
</dbReference>
<keyword evidence="3" id="KW-1185">Reference proteome</keyword>
<evidence type="ECO:0000259" key="1">
    <source>
        <dbReference type="Pfam" id="PF03795"/>
    </source>
</evidence>
<evidence type="ECO:0000313" key="2">
    <source>
        <dbReference type="EMBL" id="KAF1922043.1"/>
    </source>
</evidence>